<dbReference type="Gene3D" id="3.40.30.10">
    <property type="entry name" value="Glutaredoxin"/>
    <property type="match status" value="1"/>
</dbReference>
<dbReference type="PANTHER" id="PTHR45663">
    <property type="entry name" value="GEO12009P1"/>
    <property type="match status" value="1"/>
</dbReference>
<dbReference type="InterPro" id="IPR036249">
    <property type="entry name" value="Thioredoxin-like_sf"/>
</dbReference>
<evidence type="ECO:0000256" key="3">
    <source>
        <dbReference type="ARBA" id="ARBA00022448"/>
    </source>
</evidence>
<dbReference type="SUPFAM" id="SSF52833">
    <property type="entry name" value="Thioredoxin-like"/>
    <property type="match status" value="1"/>
</dbReference>
<dbReference type="EMBL" id="CP045810">
    <property type="protein sequence ID" value="QHN40009.1"/>
    <property type="molecule type" value="Genomic_DNA"/>
</dbReference>
<evidence type="ECO:0000313" key="8">
    <source>
        <dbReference type="EMBL" id="QHN40009.1"/>
    </source>
</evidence>
<evidence type="ECO:0000256" key="1">
    <source>
        <dbReference type="ARBA" id="ARBA00003318"/>
    </source>
</evidence>
<proteinExistence type="inferred from homology"/>
<dbReference type="InterPro" id="IPR013766">
    <property type="entry name" value="Thioredoxin_domain"/>
</dbReference>
<protein>
    <recommendedName>
        <fullName evidence="7">Thioredoxin</fullName>
    </recommendedName>
</protein>
<dbReference type="RefSeq" id="WP_005182874.1">
    <property type="nucleotide sequence ID" value="NZ_CP045804.1"/>
</dbReference>
<evidence type="ECO:0000256" key="2">
    <source>
        <dbReference type="ARBA" id="ARBA00008987"/>
    </source>
</evidence>
<dbReference type="PRINTS" id="PR00421">
    <property type="entry name" value="THIOREDOXIN"/>
</dbReference>
<evidence type="ECO:0000256" key="7">
    <source>
        <dbReference type="PIRNR" id="PIRNR000077"/>
    </source>
</evidence>
<accession>A0A857LP16</accession>
<evidence type="ECO:0000256" key="5">
    <source>
        <dbReference type="ARBA" id="ARBA00023157"/>
    </source>
</evidence>
<dbReference type="PANTHER" id="PTHR45663:SF11">
    <property type="entry name" value="GEO12009P1"/>
    <property type="match status" value="1"/>
</dbReference>
<dbReference type="GO" id="GO:0015035">
    <property type="term" value="F:protein-disulfide reductase activity"/>
    <property type="evidence" value="ECO:0007669"/>
    <property type="project" value="InterPro"/>
</dbReference>
<comment type="similarity">
    <text evidence="2 7">Belongs to the thioredoxin family.</text>
</comment>
<organism evidence="8">
    <name type="scientific">Gordonia amarae</name>
    <dbReference type="NCBI Taxonomy" id="36821"/>
    <lineage>
        <taxon>Bacteria</taxon>
        <taxon>Bacillati</taxon>
        <taxon>Actinomycetota</taxon>
        <taxon>Actinomycetes</taxon>
        <taxon>Mycobacteriales</taxon>
        <taxon>Gordoniaceae</taxon>
        <taxon>Gordonia</taxon>
    </lineage>
</organism>
<keyword evidence="6" id="KW-0676">Redox-active center</keyword>
<evidence type="ECO:0000256" key="4">
    <source>
        <dbReference type="ARBA" id="ARBA00022982"/>
    </source>
</evidence>
<dbReference type="CDD" id="cd02947">
    <property type="entry name" value="TRX_family"/>
    <property type="match status" value="1"/>
</dbReference>
<gene>
    <name evidence="8" type="ORF">GII30_13335</name>
</gene>
<comment type="function">
    <text evidence="1">Participates in various redox reactions through the reversible oxidation of its active center dithiol to a disulfide and catalyzes dithiol-disulfide exchange reactions.</text>
</comment>
<reference evidence="8" key="1">
    <citation type="journal article" date="2021" name="Nat. Microbiol.">
        <title>Cocultivation of an ultrasmall environmental parasitic bacterium with lytic ability against bacteria associated with wastewater foams.</title>
        <authorList>
            <person name="Batinovic S."/>
            <person name="Rose J.J.A."/>
            <person name="Ratcliffe J."/>
            <person name="Seviour R.J."/>
            <person name="Petrovski S."/>
        </authorList>
    </citation>
    <scope>NUCLEOTIDE SEQUENCE</scope>
    <source>
        <strain evidence="8">CON44</strain>
    </source>
</reference>
<dbReference type="GO" id="GO:0045454">
    <property type="term" value="P:cell redox homeostasis"/>
    <property type="evidence" value="ECO:0007669"/>
    <property type="project" value="TreeGrafter"/>
</dbReference>
<keyword evidence="5" id="KW-1015">Disulfide bond</keyword>
<dbReference type="Pfam" id="PF00085">
    <property type="entry name" value="Thioredoxin"/>
    <property type="match status" value="1"/>
</dbReference>
<evidence type="ECO:0000256" key="6">
    <source>
        <dbReference type="ARBA" id="ARBA00023284"/>
    </source>
</evidence>
<keyword evidence="4" id="KW-0249">Electron transport</keyword>
<dbReference type="PIRSF" id="PIRSF000077">
    <property type="entry name" value="Thioredoxin"/>
    <property type="match status" value="1"/>
</dbReference>
<name>A0A857LP16_9ACTN</name>
<dbReference type="AlphaFoldDB" id="A0A857LP16"/>
<dbReference type="GO" id="GO:0005829">
    <property type="term" value="C:cytosol"/>
    <property type="evidence" value="ECO:0007669"/>
    <property type="project" value="TreeGrafter"/>
</dbReference>
<keyword evidence="3" id="KW-0813">Transport</keyword>
<dbReference type="PROSITE" id="PS51352">
    <property type="entry name" value="THIOREDOXIN_2"/>
    <property type="match status" value="1"/>
</dbReference>
<dbReference type="InterPro" id="IPR005746">
    <property type="entry name" value="Thioredoxin"/>
</dbReference>
<sequence>MEIRALTNSAIGEVLRSDKLVLVDFWAGWCGRYTRFAPVLEAFAAAHGEKVDVRTVNADHEAGLVTTYGISSLPTLLLFSGGRVAATVRNPATLSDLEEQLADHL</sequence>